<evidence type="ECO:0000256" key="1">
    <source>
        <dbReference type="SAM" id="MobiDB-lite"/>
    </source>
</evidence>
<comment type="caution">
    <text evidence="2">The sequence shown here is derived from an EMBL/GenBank/DDBJ whole genome shotgun (WGS) entry which is preliminary data.</text>
</comment>
<dbReference type="AlphaFoldDB" id="A0A444UYK7"/>
<dbReference type="Proteomes" id="UP000289886">
    <property type="component" value="Unassembled WGS sequence"/>
</dbReference>
<evidence type="ECO:0000313" key="2">
    <source>
        <dbReference type="EMBL" id="RXM93230.1"/>
    </source>
</evidence>
<proteinExistence type="predicted"/>
<sequence length="111" mass="12199">MLQTSGDQEQEAVSAWDWWLVHWGRTLDAGDKAAAETSEPLLEARNHHPLPPGIHQPSHPIPAQPPPPPGEDATLATVTAVWPRSGEVLSPEQQAKLRELLLEYRNSSDTS</sequence>
<accession>A0A444UYK7</accession>
<dbReference type="EMBL" id="SCEB01004958">
    <property type="protein sequence ID" value="RXM93230.1"/>
    <property type="molecule type" value="Genomic_DNA"/>
</dbReference>
<feature type="region of interest" description="Disordered" evidence="1">
    <location>
        <begin position="35"/>
        <end position="74"/>
    </location>
</feature>
<evidence type="ECO:0000313" key="3">
    <source>
        <dbReference type="Proteomes" id="UP000289886"/>
    </source>
</evidence>
<organism evidence="2 3">
    <name type="scientific">Acipenser ruthenus</name>
    <name type="common">Sterlet sturgeon</name>
    <dbReference type="NCBI Taxonomy" id="7906"/>
    <lineage>
        <taxon>Eukaryota</taxon>
        <taxon>Metazoa</taxon>
        <taxon>Chordata</taxon>
        <taxon>Craniata</taxon>
        <taxon>Vertebrata</taxon>
        <taxon>Euteleostomi</taxon>
        <taxon>Actinopterygii</taxon>
        <taxon>Chondrostei</taxon>
        <taxon>Acipenseriformes</taxon>
        <taxon>Acipenseridae</taxon>
        <taxon>Acipenser</taxon>
    </lineage>
</organism>
<protein>
    <submittedName>
        <fullName evidence="2">Uncharacterized protein</fullName>
    </submittedName>
</protein>
<keyword evidence="3" id="KW-1185">Reference proteome</keyword>
<name>A0A444UYK7_ACIRT</name>
<feature type="compositionally biased region" description="Pro residues" evidence="1">
    <location>
        <begin position="49"/>
        <end position="70"/>
    </location>
</feature>
<reference evidence="2 3" key="1">
    <citation type="submission" date="2019-01" db="EMBL/GenBank/DDBJ databases">
        <title>Draft Genome and Complete Hox-Cluster Characterization of the Sterlet Sturgeon (Acipenser ruthenus).</title>
        <authorList>
            <person name="Wei Q."/>
        </authorList>
    </citation>
    <scope>NUCLEOTIDE SEQUENCE [LARGE SCALE GENOMIC DNA]</scope>
    <source>
        <strain evidence="2">WHYD16114868_AA</strain>
        <tissue evidence="2">Blood</tissue>
    </source>
</reference>
<gene>
    <name evidence="2" type="ORF">EOD39_19303</name>
</gene>